<proteinExistence type="predicted"/>
<accession>A0ABP3TRZ1</accession>
<organism evidence="1 2">
    <name type="scientific">Clostridium malenominatum</name>
    <dbReference type="NCBI Taxonomy" id="1539"/>
    <lineage>
        <taxon>Bacteria</taxon>
        <taxon>Bacillati</taxon>
        <taxon>Bacillota</taxon>
        <taxon>Clostridia</taxon>
        <taxon>Eubacteriales</taxon>
        <taxon>Clostridiaceae</taxon>
        <taxon>Clostridium</taxon>
    </lineage>
</organism>
<dbReference type="EMBL" id="BAAACF010000001">
    <property type="protein sequence ID" value="GAA0716709.1"/>
    <property type="molecule type" value="Genomic_DNA"/>
</dbReference>
<evidence type="ECO:0000313" key="1">
    <source>
        <dbReference type="EMBL" id="GAA0716709.1"/>
    </source>
</evidence>
<evidence type="ECO:0000313" key="2">
    <source>
        <dbReference type="Proteomes" id="UP001500339"/>
    </source>
</evidence>
<sequence>MVIVTRGEELPYKNEFIDMMIKNISGLVSVIQNVNKDKTNVVLGLKNKTLWEKAQL</sequence>
<protein>
    <submittedName>
        <fullName evidence="1">Uncharacterized protein</fullName>
    </submittedName>
</protein>
<gene>
    <name evidence="1" type="ORF">GCM10008905_01540</name>
</gene>
<keyword evidence="2" id="KW-1185">Reference proteome</keyword>
<dbReference type="Proteomes" id="UP001500339">
    <property type="component" value="Unassembled WGS sequence"/>
</dbReference>
<comment type="caution">
    <text evidence="1">The sequence shown here is derived from an EMBL/GenBank/DDBJ whole genome shotgun (WGS) entry which is preliminary data.</text>
</comment>
<reference evidence="2" key="1">
    <citation type="journal article" date="2019" name="Int. J. Syst. Evol. Microbiol.">
        <title>The Global Catalogue of Microorganisms (GCM) 10K type strain sequencing project: providing services to taxonomists for standard genome sequencing and annotation.</title>
        <authorList>
            <consortium name="The Broad Institute Genomics Platform"/>
            <consortium name="The Broad Institute Genome Sequencing Center for Infectious Disease"/>
            <person name="Wu L."/>
            <person name="Ma J."/>
        </authorList>
    </citation>
    <scope>NUCLEOTIDE SEQUENCE [LARGE SCALE GENOMIC DNA]</scope>
    <source>
        <strain evidence="2">JCM 1405</strain>
    </source>
</reference>
<name>A0ABP3TRZ1_9CLOT</name>